<dbReference type="EMBL" id="OX336425">
    <property type="protein sequence ID" value="CAI2768601.1"/>
    <property type="molecule type" value="Genomic_DNA"/>
</dbReference>
<evidence type="ECO:0000259" key="6">
    <source>
        <dbReference type="Pfam" id="PF07291"/>
    </source>
</evidence>
<reference evidence="7" key="1">
    <citation type="submission" date="2022-09" db="EMBL/GenBank/DDBJ databases">
        <authorList>
            <person name="Duchaud E."/>
        </authorList>
    </citation>
    <scope>NUCLEOTIDE SEQUENCE</scope>
    <source>
        <strain evidence="7">TRV642</strain>
    </source>
</reference>
<feature type="transmembrane region" description="Helical" evidence="5">
    <location>
        <begin position="156"/>
        <end position="174"/>
    </location>
</feature>
<dbReference type="GO" id="GO:0016020">
    <property type="term" value="C:membrane"/>
    <property type="evidence" value="ECO:0007669"/>
    <property type="project" value="UniProtKB-SubCell"/>
</dbReference>
<dbReference type="RefSeq" id="WP_263361186.1">
    <property type="nucleotide sequence ID" value="NZ_OX336425.1"/>
</dbReference>
<evidence type="ECO:0000313" key="8">
    <source>
        <dbReference type="Proteomes" id="UP001152749"/>
    </source>
</evidence>
<dbReference type="AlphaFoldDB" id="A0A9W4X7Q8"/>
<proteinExistence type="predicted"/>
<comment type="subcellular location">
    <subcellularLocation>
        <location evidence="1">Membrane</location>
        <topology evidence="1">Multi-pass membrane protein</topology>
    </subcellularLocation>
</comment>
<accession>A0A9W4X7Q8</accession>
<evidence type="ECO:0000313" key="7">
    <source>
        <dbReference type="EMBL" id="CAI2768601.1"/>
    </source>
</evidence>
<feature type="transmembrane region" description="Helical" evidence="5">
    <location>
        <begin position="77"/>
        <end position="96"/>
    </location>
</feature>
<protein>
    <submittedName>
        <fullName evidence="7">Methylamine utilization protein MauE</fullName>
    </submittedName>
</protein>
<gene>
    <name evidence="7" type="ORF">TRV642_3857</name>
</gene>
<organism evidence="7 8">
    <name type="scientific">Flavobacterium collinsii</name>
    <dbReference type="NCBI Taxonomy" id="1114861"/>
    <lineage>
        <taxon>Bacteria</taxon>
        <taxon>Pseudomonadati</taxon>
        <taxon>Bacteroidota</taxon>
        <taxon>Flavobacteriia</taxon>
        <taxon>Flavobacteriales</taxon>
        <taxon>Flavobacteriaceae</taxon>
        <taxon>Flavobacterium</taxon>
    </lineage>
</organism>
<keyword evidence="3 5" id="KW-1133">Transmembrane helix</keyword>
<evidence type="ECO:0000256" key="3">
    <source>
        <dbReference type="ARBA" id="ARBA00022989"/>
    </source>
</evidence>
<keyword evidence="4 5" id="KW-0472">Membrane</keyword>
<dbReference type="Pfam" id="PF07291">
    <property type="entry name" value="MauE"/>
    <property type="match status" value="1"/>
</dbReference>
<dbReference type="KEGG" id="fcs:TRV642_3857"/>
<evidence type="ECO:0000256" key="4">
    <source>
        <dbReference type="ARBA" id="ARBA00023136"/>
    </source>
</evidence>
<name>A0A9W4X7Q8_9FLAO</name>
<sequence>MKLNSNLGTIAKEIICLLYVMLFVYVAVSKLLDFENFQVQLGQSPLLSAYASYISWMVPTIELLVAFLLFIPKWRHYGLYACLCLMTMFTAYIYIVLHYSSFVPCSCGGILEKMSWNVHLVFNFFFVGLAVVAIVLNYRSKTEKISVKNKFSPIKAIPIFISLSIVIIIALFVSSEEIMEHKNPFIRRYIKRTVQLVYSKDLIYNSYYFSGSSPDKLYLGNYTTPLQIISIDTSFKFQDTHYIENSDLKIHFRSIKILVREKYFYLMDGSVPSISAGSTEDWEISIKLKGLPYFTAAEPIDTSSFIFRNNNGIKSANILGIYTANNERKIQYKPGLLKKQIDGIFDTDGILHYSNKMKKAVYVYFYRNEIIMADKNGNLAYRSKTIDTFSRAKIKVSYLKNETIRKMSAPPLTVNSLSTLHNNLLFIESKIPGQYEDPALWKHASIIDVYDISKNSYVLSFPIFKIGDDKLKSLYLTDRNLYVLIGTKVLMYELKENLKNAMQTDKQISI</sequence>
<dbReference type="GO" id="GO:0030416">
    <property type="term" value="P:methylamine metabolic process"/>
    <property type="evidence" value="ECO:0007669"/>
    <property type="project" value="InterPro"/>
</dbReference>
<feature type="transmembrane region" description="Helical" evidence="5">
    <location>
        <begin position="116"/>
        <end position="136"/>
    </location>
</feature>
<dbReference type="InterPro" id="IPR009908">
    <property type="entry name" value="Methylamine_util_MauE"/>
</dbReference>
<feature type="transmembrane region" description="Helical" evidence="5">
    <location>
        <begin position="48"/>
        <end position="70"/>
    </location>
</feature>
<keyword evidence="2 5" id="KW-0812">Transmembrane</keyword>
<feature type="transmembrane region" description="Helical" evidence="5">
    <location>
        <begin position="7"/>
        <end position="28"/>
    </location>
</feature>
<evidence type="ECO:0000256" key="1">
    <source>
        <dbReference type="ARBA" id="ARBA00004141"/>
    </source>
</evidence>
<dbReference type="Proteomes" id="UP001152749">
    <property type="component" value="Chromosome"/>
</dbReference>
<evidence type="ECO:0000256" key="5">
    <source>
        <dbReference type="SAM" id="Phobius"/>
    </source>
</evidence>
<feature type="domain" description="Methylamine utilisation protein MauE" evidence="6">
    <location>
        <begin position="12"/>
        <end position="135"/>
    </location>
</feature>
<evidence type="ECO:0000256" key="2">
    <source>
        <dbReference type="ARBA" id="ARBA00022692"/>
    </source>
</evidence>